<evidence type="ECO:0000313" key="4">
    <source>
        <dbReference type="Proteomes" id="UP000273307"/>
    </source>
</evidence>
<dbReference type="EMBL" id="UPHP01000039">
    <property type="protein sequence ID" value="VBA37090.1"/>
    <property type="molecule type" value="Genomic_DNA"/>
</dbReference>
<accession>A0A498PZF3</accession>
<feature type="region of interest" description="Disordered" evidence="1">
    <location>
        <begin position="78"/>
        <end position="99"/>
    </location>
</feature>
<dbReference type="AlphaFoldDB" id="A0A498PZF3"/>
<dbReference type="SMART" id="SM00909">
    <property type="entry name" value="Germane"/>
    <property type="match status" value="1"/>
</dbReference>
<dbReference type="Proteomes" id="UP000273307">
    <property type="component" value="Unassembled WGS sequence"/>
</dbReference>
<dbReference type="Pfam" id="PF10646">
    <property type="entry name" value="Germane"/>
    <property type="match status" value="1"/>
</dbReference>
<protein>
    <recommendedName>
        <fullName evidence="2">GerMN domain-containing protein</fullName>
    </recommendedName>
</protein>
<reference evidence="3 4" key="1">
    <citation type="submission" date="2018-09" db="EMBL/GenBank/DDBJ databases">
        <authorList>
            <person name="Tagini F."/>
        </authorList>
    </citation>
    <scope>NUCLEOTIDE SEQUENCE [LARGE SCALE GENOMIC DNA]</scope>
    <source>
        <strain evidence="3 4">MK136</strain>
    </source>
</reference>
<dbReference type="InterPro" id="IPR019606">
    <property type="entry name" value="GerMN"/>
</dbReference>
<evidence type="ECO:0000259" key="2">
    <source>
        <dbReference type="SMART" id="SM00909"/>
    </source>
</evidence>
<dbReference type="Pfam" id="PF10648">
    <property type="entry name" value="Gmad2"/>
    <property type="match status" value="1"/>
</dbReference>
<name>A0A498PZF3_9MYCO</name>
<feature type="domain" description="GerMN" evidence="2">
    <location>
        <begin position="97"/>
        <end position="190"/>
    </location>
</feature>
<dbReference type="PROSITE" id="PS51257">
    <property type="entry name" value="PROKAR_LIPOPROTEIN"/>
    <property type="match status" value="1"/>
</dbReference>
<gene>
    <name evidence="3" type="ORF">LAUMK136_01753</name>
</gene>
<evidence type="ECO:0000313" key="3">
    <source>
        <dbReference type="EMBL" id="VBA37090.1"/>
    </source>
</evidence>
<keyword evidence="4" id="KW-1185">Reference proteome</keyword>
<evidence type="ECO:0000256" key="1">
    <source>
        <dbReference type="SAM" id="MobiDB-lite"/>
    </source>
</evidence>
<proteinExistence type="predicted"/>
<dbReference type="InterPro" id="IPR018911">
    <property type="entry name" value="Gmad2_Ig-like_dom"/>
</dbReference>
<sequence length="304" mass="31891">MSLVRHLVWWHSQPMRRALCLMWAIGVLYAAAGCATHRPSAPPASSKAGASPTMPGAGPGVAMRVYFVRADKVATAGRNVLDSPTAPPSSPPESRAAEQAVRALLAGPDDFERGIGLSSQIPPATKLLGLNVADGTATVDLSNHFQSDGAALPALPMQLRVAEVVCTLTQFGGVRDVTITLAGQPLQGAAHLQRADLEAVLPKILVESPTPGQTVTSPLQVSGIANVFEGTVTYSVNAPDGAALDHGFTTVTGLEWGNWGPFAFTSNYPANIPAQQHGLGRVIVWEVSMKDGSHRNIYEVPVNL</sequence>
<organism evidence="3 4">
    <name type="scientific">Mycobacterium attenuatum</name>
    <dbReference type="NCBI Taxonomy" id="2341086"/>
    <lineage>
        <taxon>Bacteria</taxon>
        <taxon>Bacillati</taxon>
        <taxon>Actinomycetota</taxon>
        <taxon>Actinomycetes</taxon>
        <taxon>Mycobacteriales</taxon>
        <taxon>Mycobacteriaceae</taxon>
        <taxon>Mycobacterium</taxon>
    </lineage>
</organism>